<proteinExistence type="inferred from homology"/>
<keyword evidence="5" id="KW-0653">Protein transport</keyword>
<evidence type="ECO:0000256" key="2">
    <source>
        <dbReference type="ARBA" id="ARBA00006653"/>
    </source>
</evidence>
<dbReference type="GO" id="GO:0006891">
    <property type="term" value="P:intra-Golgi vesicle-mediated transport"/>
    <property type="evidence" value="ECO:0007669"/>
    <property type="project" value="InterPro"/>
</dbReference>
<dbReference type="PANTHER" id="PTHR31658:SF0">
    <property type="entry name" value="CONSERVED OLIGOMERIC GOLGI COMPLEX SUBUNIT 1"/>
    <property type="match status" value="1"/>
</dbReference>
<evidence type="ECO:0000256" key="5">
    <source>
        <dbReference type="ARBA" id="ARBA00022927"/>
    </source>
</evidence>
<evidence type="ECO:0000313" key="8">
    <source>
        <dbReference type="Proteomes" id="UP000046395"/>
    </source>
</evidence>
<evidence type="ECO:0000256" key="3">
    <source>
        <dbReference type="ARBA" id="ARBA00020978"/>
    </source>
</evidence>
<evidence type="ECO:0000256" key="7">
    <source>
        <dbReference type="ARBA" id="ARBA00023136"/>
    </source>
</evidence>
<dbReference type="STRING" id="70415.A0A5S6QW47"/>
<keyword evidence="7" id="KW-0472">Membrane</keyword>
<dbReference type="GO" id="GO:0017119">
    <property type="term" value="C:Golgi transport complex"/>
    <property type="evidence" value="ECO:0007669"/>
    <property type="project" value="InterPro"/>
</dbReference>
<evidence type="ECO:0000256" key="6">
    <source>
        <dbReference type="ARBA" id="ARBA00023034"/>
    </source>
</evidence>
<comment type="similarity">
    <text evidence="2">Belongs to the COG1 family.</text>
</comment>
<evidence type="ECO:0000256" key="1">
    <source>
        <dbReference type="ARBA" id="ARBA00004395"/>
    </source>
</evidence>
<keyword evidence="6" id="KW-0333">Golgi apparatus</keyword>
<keyword evidence="4" id="KW-0813">Transport</keyword>
<dbReference type="InterPro" id="IPR033370">
    <property type="entry name" value="COG1"/>
</dbReference>
<dbReference type="Pfam" id="PF08700">
    <property type="entry name" value="VPS51_Exo84_N"/>
    <property type="match status" value="1"/>
</dbReference>
<keyword evidence="8" id="KW-1185">Reference proteome</keyword>
<dbReference type="GO" id="GO:0015031">
    <property type="term" value="P:protein transport"/>
    <property type="evidence" value="ECO:0007669"/>
    <property type="project" value="UniProtKB-KW"/>
</dbReference>
<dbReference type="PANTHER" id="PTHR31658">
    <property type="entry name" value="CONSERVED OLIGOMERIC GOLGI COMPLEX SUBUNIT 1"/>
    <property type="match status" value="1"/>
</dbReference>
<dbReference type="Proteomes" id="UP000046395">
    <property type="component" value="Unassembled WGS sequence"/>
</dbReference>
<reference evidence="9" key="1">
    <citation type="submission" date="2019-12" db="UniProtKB">
        <authorList>
            <consortium name="WormBaseParasite"/>
        </authorList>
    </citation>
    <scope>IDENTIFICATION</scope>
</reference>
<dbReference type="AlphaFoldDB" id="A0A5S6QW47"/>
<evidence type="ECO:0000313" key="9">
    <source>
        <dbReference type="WBParaSite" id="TMUE_3000011112.1"/>
    </source>
</evidence>
<dbReference type="WBParaSite" id="TMUE_3000011112.1">
    <property type="protein sequence ID" value="TMUE_3000011112.1"/>
    <property type="gene ID" value="WBGene00301156"/>
</dbReference>
<sequence>MSSSVVSDHSDRESVSLSKMELHPTTAFSDDLFVKYSVDQVREIEKKIRHSTELKREELRLMVGRRYRDIIEAANDLHSMHVIAEDALRQLQALRVSVSRLQQYPTVPKPSIPLVAELRSNILALFLADLCDMLSTLFAQPNWGTLGWLFSLAVHVDAALIECQDQVADTVRIIWRDVFASRSKLVLKCEQSFSPRLDADEVCQMLCSLVLLEEQPLERLSSIFYSWSLKIFKDALLCSDALFSEQISLCITTWFRTIMLAHDVFQTDVNSVSLLLRNLRSFHSCKPAEIVKYLAAQKRAYRQCLEELISSFCPVDLVSPSEASMLEALHRDTASFLTESLGAYSEDVGKMLRSIDDLKSLVDRRESIRNALACGISNPHWPKVCEQLFGSDKERIMAIFYTPISQRAEQVVKSTVSRVFEVASRFDDIPSEMDCLQATWAARNDDSEIRIAQRLLALPIEALKKCQFVDGEYKEMLDALSAFSAADESFCQRLQEPMVAATVAAVDDFAERCRNWNVDAEMNVMTAVHCAKFCQGLLTCCENFKAAFFVRSRHASAWQKVTTTLNQLTELKYSEWILAVTTEVGSEAKANLQKYSDIRMQMEGLLNYESVTIDDDQGTNSSSKLLVPCRLSRWAFDLLHRMSCLAAAVGVHSMPRSLVKRFSLLVVTNIVEAIDLLLAKEEKLNQLVAVQLLLDLQVLTMLLLDEQSTMIKKRCRQTISALKGQVDAFDLELMTPRLKTNVTQQTLRLFTLFDGITADSKWTTRQLNGVKYIPDEQSQLLMLNTQRCRFVKLPICDDWKMNVAGNKEGEVNDRHFH</sequence>
<protein>
    <recommendedName>
        <fullName evidence="3">Conserved oligomeric Golgi complex subunit 1</fullName>
    </recommendedName>
</protein>
<name>A0A5S6QW47_TRIMR</name>
<organism evidence="8 9">
    <name type="scientific">Trichuris muris</name>
    <name type="common">Mouse whipworm</name>
    <dbReference type="NCBI Taxonomy" id="70415"/>
    <lineage>
        <taxon>Eukaryota</taxon>
        <taxon>Metazoa</taxon>
        <taxon>Ecdysozoa</taxon>
        <taxon>Nematoda</taxon>
        <taxon>Enoplea</taxon>
        <taxon>Dorylaimia</taxon>
        <taxon>Trichinellida</taxon>
        <taxon>Trichuridae</taxon>
        <taxon>Trichuris</taxon>
    </lineage>
</organism>
<accession>A0A5S6QW47</accession>
<comment type="subcellular location">
    <subcellularLocation>
        <location evidence="1">Golgi apparatus membrane</location>
        <topology evidence="1">Peripheral membrane protein</topology>
    </subcellularLocation>
</comment>
<dbReference type="GO" id="GO:0000139">
    <property type="term" value="C:Golgi membrane"/>
    <property type="evidence" value="ECO:0007669"/>
    <property type="project" value="UniProtKB-SubCell"/>
</dbReference>
<evidence type="ECO:0000256" key="4">
    <source>
        <dbReference type="ARBA" id="ARBA00022448"/>
    </source>
</evidence>